<evidence type="ECO:0008006" key="3">
    <source>
        <dbReference type="Google" id="ProtNLM"/>
    </source>
</evidence>
<sequence>MTTLVFIEMSQFPNQLLPDEILVTILILVPERFHQGPELWSTACRRLARICRDWRRIIRGTLCFRSAFCFQPGTPLSDIRAFDNMTSDVPVSLAFHFLEEDTEHSDAFHQWLEACVDALSGCLARCRFVHIKVEKCGFISIALESTAFRRGDADHRGAHYDGRYQSLDDPTRIFLVDLVDSGAPLQHFQCLSPRILPSPSTIPHASTHLPRLGDFYDYDEDTSDPPRMRHLTHLRLVVHSSRAFQPVSQLVMPVLANLYYEATSDEAVLQLVKRFEQIGQNVERLAIRSGIPAADTFLEIDRLLPSTGGCRKWVDQQYIQYTPPGFAVTIPLRDVWEPMHCIFTHTLLEIKNDGYVDYQDELEEVKIAQKNKVDGLARRNHHPNNGCLDYQLEDDSKKSALIKKSKFTALPDETIARIFLLTLRPVLSQEDVYQNELLRERLQDICLKFKRVVDGLPIFWSFIMLETANDKRPSPLNSSELSANVRKHISNSAPSPLHIAFDLVVVPHGRDESTSIWNILLLPTVKRWRSLFFRGAVRAPQRAAVWRTY</sequence>
<name>A0AAV9Z1U5_9AGAR</name>
<evidence type="ECO:0000313" key="2">
    <source>
        <dbReference type="Proteomes" id="UP001362999"/>
    </source>
</evidence>
<protein>
    <recommendedName>
        <fullName evidence="3">F-box domain-containing protein</fullName>
    </recommendedName>
</protein>
<reference evidence="1 2" key="1">
    <citation type="journal article" date="2024" name="J Genomics">
        <title>Draft genome sequencing and assembly of Favolaschia claudopus CIRM-BRFM 2984 isolated from oak limbs.</title>
        <authorList>
            <person name="Navarro D."/>
            <person name="Drula E."/>
            <person name="Chaduli D."/>
            <person name="Cazenave R."/>
            <person name="Ahrendt S."/>
            <person name="Wang J."/>
            <person name="Lipzen A."/>
            <person name="Daum C."/>
            <person name="Barry K."/>
            <person name="Grigoriev I.V."/>
            <person name="Favel A."/>
            <person name="Rosso M.N."/>
            <person name="Martin F."/>
        </authorList>
    </citation>
    <scope>NUCLEOTIDE SEQUENCE [LARGE SCALE GENOMIC DNA]</scope>
    <source>
        <strain evidence="1 2">CIRM-BRFM 2984</strain>
    </source>
</reference>
<dbReference type="AlphaFoldDB" id="A0AAV9Z1U5"/>
<keyword evidence="2" id="KW-1185">Reference proteome</keyword>
<proteinExistence type="predicted"/>
<organism evidence="1 2">
    <name type="scientific">Favolaschia claudopus</name>
    <dbReference type="NCBI Taxonomy" id="2862362"/>
    <lineage>
        <taxon>Eukaryota</taxon>
        <taxon>Fungi</taxon>
        <taxon>Dikarya</taxon>
        <taxon>Basidiomycota</taxon>
        <taxon>Agaricomycotina</taxon>
        <taxon>Agaricomycetes</taxon>
        <taxon>Agaricomycetidae</taxon>
        <taxon>Agaricales</taxon>
        <taxon>Marasmiineae</taxon>
        <taxon>Mycenaceae</taxon>
        <taxon>Favolaschia</taxon>
    </lineage>
</organism>
<gene>
    <name evidence="1" type="ORF">R3P38DRAFT_2815099</name>
</gene>
<dbReference type="Proteomes" id="UP001362999">
    <property type="component" value="Unassembled WGS sequence"/>
</dbReference>
<evidence type="ECO:0000313" key="1">
    <source>
        <dbReference type="EMBL" id="KAK6968982.1"/>
    </source>
</evidence>
<dbReference type="EMBL" id="JAWWNJ010000237">
    <property type="protein sequence ID" value="KAK6968982.1"/>
    <property type="molecule type" value="Genomic_DNA"/>
</dbReference>
<accession>A0AAV9Z1U5</accession>
<comment type="caution">
    <text evidence="1">The sequence shown here is derived from an EMBL/GenBank/DDBJ whole genome shotgun (WGS) entry which is preliminary data.</text>
</comment>